<dbReference type="EMBL" id="JH431869">
    <property type="status" value="NOT_ANNOTATED_CDS"/>
    <property type="molecule type" value="Genomic_DNA"/>
</dbReference>
<dbReference type="OMA" id="CTSIPEW"/>
<evidence type="ECO:0000259" key="4">
    <source>
        <dbReference type="Pfam" id="PF10350"/>
    </source>
</evidence>
<dbReference type="Pfam" id="PF25151">
    <property type="entry name" value="TPR_Trm732_C"/>
    <property type="match status" value="1"/>
</dbReference>
<feature type="domain" description="tRNA (32-2'-O)-methyltransferase regulator THADA-like C-terminal TPR repeats region" evidence="6">
    <location>
        <begin position="1256"/>
        <end position="1424"/>
    </location>
</feature>
<dbReference type="InterPro" id="IPR019442">
    <property type="entry name" value="THADA/TRM732_DUF2428"/>
</dbReference>
<keyword evidence="2" id="KW-0819">tRNA processing</keyword>
<reference evidence="7" key="2">
    <citation type="submission" date="2015-02" db="UniProtKB">
        <authorList>
            <consortium name="EnsemblMetazoa"/>
        </authorList>
    </citation>
    <scope>IDENTIFICATION</scope>
</reference>
<dbReference type="InterPro" id="IPR051954">
    <property type="entry name" value="tRNA_methyltransferase_THADA"/>
</dbReference>
<dbReference type="eggNOG" id="KOG1810">
    <property type="taxonomic scope" value="Eukaryota"/>
</dbReference>
<dbReference type="STRING" id="126957.T1J611"/>
<accession>T1J611</accession>
<evidence type="ECO:0000256" key="3">
    <source>
        <dbReference type="ARBA" id="ARBA00035698"/>
    </source>
</evidence>
<name>T1J611_STRMM</name>
<feature type="domain" description="DUF2428" evidence="4">
    <location>
        <begin position="983"/>
        <end position="1254"/>
    </location>
</feature>
<evidence type="ECO:0000313" key="8">
    <source>
        <dbReference type="Proteomes" id="UP000014500"/>
    </source>
</evidence>
<evidence type="ECO:0000313" key="7">
    <source>
        <dbReference type="EnsemblMetazoa" id="SMAR009075-PA"/>
    </source>
</evidence>
<protein>
    <recommendedName>
        <fullName evidence="3">tRNA (32-2'-O)-methyltransferase regulator THADA</fullName>
    </recommendedName>
</protein>
<dbReference type="PANTHER" id="PTHR14387:SF7">
    <property type="entry name" value="THYROID ADENOMA-ASSOCIATED PROTEIN"/>
    <property type="match status" value="1"/>
</dbReference>
<dbReference type="EnsemblMetazoa" id="SMAR009075-RA">
    <property type="protein sequence ID" value="SMAR009075-PA"/>
    <property type="gene ID" value="SMAR009075"/>
</dbReference>
<dbReference type="InterPro" id="IPR056842">
    <property type="entry name" value="THADA-like_TPR_C"/>
</dbReference>
<evidence type="ECO:0000256" key="2">
    <source>
        <dbReference type="ARBA" id="ARBA00022694"/>
    </source>
</evidence>
<dbReference type="Pfam" id="PF10350">
    <property type="entry name" value="DUF2428"/>
    <property type="match status" value="1"/>
</dbReference>
<sequence>MPSRKQREFQNSRLEKKEDYLQEIQGYLNPDDRLPCIEWLHEFLQSEDAIHQANLIKQIRQSFQKMQSTCQDQVLLCCRVLADVYMGLDLKNILKRTVASALQGSPIEIHESVAGFLQDALVIRLHGVAEDTEEEKLRRLVDDIIACFDNFPLGERCLSACVINVLEFSNHVLILLTQLLRKNCSPLEATLHCQSLQALVRSLVLVLQKCAPSIQALLTSSSKRDFVLEMLAHIVHNVLACLNDDGILLDCRMHCGMAVPLLLKFIVGADYFPVILQVAYPQKSEEEKGGSSGDAGDPKFNIEQQLEGLPADLPFTLSLLGALPTTSQLCLTCGLLCTVHLTDLGKEEPADTASPLVEILLPELMRISNSGDSTITINCCKGLLLWTQRVKDLLENSTRTTHLHRQFLEGSSHVNQQLMDFLWSHWEHFIDGVRHFARDIFNNILSIHRLIVGKDVSKSTFVQELTCQLLMMPSHHRSKYFALCSLVDFVGAREILQQQPTIPQDLLSAMEEKSVASYASELFEKLFVTHFKEMREDLPKWQLTWVTPTLTALSQDSSVIDLTLTQLLKCNPDTLHYITSVLIDEEYPTSGASLGALLKAMKTARSIGLIKNQSSPSTYQNLWNDVLSYSVLYQALRHIKDEIRLDAFALICETHKTTELIPRSDLELVGTFLSENISNQSSAFRQQIIAYIKKLINRIRDGGQVLLKKRTALQKKNKIGNEILTLEGTLTYYQDFLTWLASLQFSSLHLGANFPRRGTALQILDLLHQQIGFQSSDNYFLLTQSLTYQNVQTLLECLRDSYEVNKNLAGNILKVIPAELMGFQDEHRLSAIFEAALALASSPHPSESVSAAYILRLLVHYPLTLSIAMATKQFLEDQSKMGQDTSGRNTPAVDMQTRENSSLQEYLLHNIKVDEKTQDLMDSTFAVLEVLLFQLQIELECAKFSLLEAANSAPMYGLLFCIRMLLAEVDFNLAASYEYWFSFVSNLLELCFLLNEVVAPIVNNSSPEGHLPMDSEPETLIALHATLEKALGYNTEKLSHSSSDEACGKARSVTAQMVLLCSWRTVKEISLLLGDLCQRSPLPEDNDQPFLLTHNQVLRIGDYFTCQLAETKHRGAFEQAYVGFCKMCSRLWSVKGELHHLPKQWLQDLLQQIQDSSSSPKLCKTRRSAGIPFMVQALVTSEPAVTNSACLKEVMQRLLQFSLDTQYSDLDAHVHALNILRVLYRDMHLGETVMPFVADGMKAAILGFKGKIWAVRNSSTLLFSALMTRIFGVKRGKDEYSRKNCMTGRVFFQRFPSLYQFLYNELAADVYKSEQSFVNQDGTKLGLQPSLYPILLLLARLYPSALEGSDSNLKLSAFVPHIQTCSSSAIIKTRNLAAQALIPLISINSYDTELENFINSLPEKPEEKLRQNHIHGVLLQIQHLLLELHVVPHEVLKNISENFESWMRNRIWICTRSNPCLFTKISYLNILDIALSNKLINLDSQFISDIQHILLEELDNFGYEMFTPGFPLYRAIMARFLLTIYVFTLNIAGINASVHWSTSELSALARSVSGGDLKGQALYHHDTTVPNWSSSEDSTPSKQDDFNSLKQFFALVCRLLCDEYYEVRLTVMRWMRALLQNDYQLATLIENDEVILNLPKSICVLIDSRQGQFCAQQLLMSKNVILALVAMATEQEEHPECVIELFHLLCLFPLAIQLPWPDPEEPNKSLNSLEKLDIILQRGEAELRDELRCSLLRFSGYLVSQVYLDLAEAPEGIDLQPRSILEEWADAFLLCCSSEQSLNTRRTAAEVLFSVANYLLIDPHNILGAASCLVWSALVRLLMDDDPGIKRKVSEIINIFESFPPLPGFNQNGLEWHPFDVQPTVALDLVVGYFVEQFGDKYQTECLTTLLDWCLREETNEAFLQEEERIFDKGEMNIYAEEITVTNVVIKHLKRLLRHVFGGIKLNTLPNNPFSEENVKGASLANFGDIDRGDIQEKQIPESLTSDSLAVLSMSPIIKDRVMTNFTIPTYQVTSWLPSADNLEHADHVLLRDIVSMVSEELIILLSEIPAITNKSPFVCRHFERQILRTYRRVMVVTSLGKYDVTQRQSMIEIENMLM</sequence>
<dbReference type="SUPFAM" id="SSF48371">
    <property type="entry name" value="ARM repeat"/>
    <property type="match status" value="3"/>
</dbReference>
<comment type="similarity">
    <text evidence="1">Belongs to the THADA family.</text>
</comment>
<dbReference type="PANTHER" id="PTHR14387">
    <property type="entry name" value="THADA/DEATH RECEPTOR INTERACTING PROTEIN"/>
    <property type="match status" value="1"/>
</dbReference>
<keyword evidence="8" id="KW-1185">Reference proteome</keyword>
<feature type="domain" description="tRNA (32-2'-O)-methyltransferase regulator THADA-like TPR repeats region" evidence="5">
    <location>
        <begin position="541"/>
        <end position="806"/>
    </location>
</feature>
<evidence type="ECO:0000259" key="5">
    <source>
        <dbReference type="Pfam" id="PF25150"/>
    </source>
</evidence>
<proteinExistence type="inferred from homology"/>
<reference evidence="8" key="1">
    <citation type="submission" date="2011-05" db="EMBL/GenBank/DDBJ databases">
        <authorList>
            <person name="Richards S.R."/>
            <person name="Qu J."/>
            <person name="Jiang H."/>
            <person name="Jhangiani S.N."/>
            <person name="Agravi P."/>
            <person name="Goodspeed R."/>
            <person name="Gross S."/>
            <person name="Mandapat C."/>
            <person name="Jackson L."/>
            <person name="Mathew T."/>
            <person name="Pu L."/>
            <person name="Thornton R."/>
            <person name="Saada N."/>
            <person name="Wilczek-Boney K.B."/>
            <person name="Lee S."/>
            <person name="Kovar C."/>
            <person name="Wu Y."/>
            <person name="Scherer S.E."/>
            <person name="Worley K.C."/>
            <person name="Muzny D.M."/>
            <person name="Gibbs R."/>
        </authorList>
    </citation>
    <scope>NUCLEOTIDE SEQUENCE</scope>
    <source>
        <strain evidence="8">Brora</strain>
    </source>
</reference>
<dbReference type="InterPro" id="IPR016024">
    <property type="entry name" value="ARM-type_fold"/>
</dbReference>
<dbReference type="Pfam" id="PF25150">
    <property type="entry name" value="TPR_Trm732"/>
    <property type="match status" value="1"/>
</dbReference>
<dbReference type="HOGENOM" id="CLU_002048_0_0_1"/>
<dbReference type="PhylomeDB" id="T1J611"/>
<dbReference type="InterPro" id="IPR056843">
    <property type="entry name" value="THADA-like_TPR"/>
</dbReference>
<dbReference type="Proteomes" id="UP000014500">
    <property type="component" value="Unassembled WGS sequence"/>
</dbReference>
<organism evidence="7 8">
    <name type="scientific">Strigamia maritima</name>
    <name type="common">European centipede</name>
    <name type="synonym">Geophilus maritimus</name>
    <dbReference type="NCBI Taxonomy" id="126957"/>
    <lineage>
        <taxon>Eukaryota</taxon>
        <taxon>Metazoa</taxon>
        <taxon>Ecdysozoa</taxon>
        <taxon>Arthropoda</taxon>
        <taxon>Myriapoda</taxon>
        <taxon>Chilopoda</taxon>
        <taxon>Pleurostigmophora</taxon>
        <taxon>Geophilomorpha</taxon>
        <taxon>Linotaeniidae</taxon>
        <taxon>Strigamia</taxon>
    </lineage>
</organism>
<dbReference type="GO" id="GO:0005829">
    <property type="term" value="C:cytosol"/>
    <property type="evidence" value="ECO:0007669"/>
    <property type="project" value="TreeGrafter"/>
</dbReference>
<dbReference type="GO" id="GO:0030488">
    <property type="term" value="P:tRNA methylation"/>
    <property type="evidence" value="ECO:0007669"/>
    <property type="project" value="TreeGrafter"/>
</dbReference>
<evidence type="ECO:0000259" key="6">
    <source>
        <dbReference type="Pfam" id="PF25151"/>
    </source>
</evidence>
<evidence type="ECO:0000256" key="1">
    <source>
        <dbReference type="ARBA" id="ARBA00010409"/>
    </source>
</evidence>